<dbReference type="STRING" id="1230456.C468_00085"/>
<dbReference type="Gene3D" id="3.40.50.2000">
    <property type="entry name" value="Glycogen Phosphorylase B"/>
    <property type="match status" value="1"/>
</dbReference>
<dbReference type="OrthoDB" id="134780at2157"/>
<dbReference type="Pfam" id="PF04101">
    <property type="entry name" value="Glyco_tran_28_C"/>
    <property type="match status" value="1"/>
</dbReference>
<sequence length="167" mass="18888">MIYVTVGVSQGFERLVRKADNIAATHQEEFLIQTGDTNYQPKYADSVDILPPNRHEKFFRDASVVVGHAGTGTFLTALDNDVRLVLFPRNPELDEVYDDHQQNHVDGWSNSIDLTIASTTEELATILSAPKDVPQIRREISGELQDNIGMIVQKEAEERQLPFSFRF</sequence>
<reference evidence="2 3" key="1">
    <citation type="journal article" date="2014" name="PLoS Genet.">
        <title>Phylogenetically driven sequencing of extremely halophilic archaea reveals strategies for static and dynamic osmo-response.</title>
        <authorList>
            <person name="Becker E.A."/>
            <person name="Seitzer P.M."/>
            <person name="Tritt A."/>
            <person name="Larsen D."/>
            <person name="Krusor M."/>
            <person name="Yao A.I."/>
            <person name="Wu D."/>
            <person name="Madern D."/>
            <person name="Eisen J.A."/>
            <person name="Darling A.E."/>
            <person name="Facciotti M.T."/>
        </authorList>
    </citation>
    <scope>NUCLEOTIDE SEQUENCE [LARGE SCALE GENOMIC DNA]</scope>
    <source>
        <strain evidence="2 3">JCM 14978</strain>
    </source>
</reference>
<name>M0PNB3_9EURY</name>
<dbReference type="InterPro" id="IPR007235">
    <property type="entry name" value="Glyco_trans_28_C"/>
</dbReference>
<dbReference type="EMBL" id="AOJH01000001">
    <property type="protein sequence ID" value="EMA70385.1"/>
    <property type="molecule type" value="Genomic_DNA"/>
</dbReference>
<accession>M0PNB3</accession>
<keyword evidence="3" id="KW-1185">Reference proteome</keyword>
<evidence type="ECO:0000313" key="2">
    <source>
        <dbReference type="EMBL" id="EMA70385.1"/>
    </source>
</evidence>
<feature type="domain" description="Glycosyl transferase family 28 C-terminal" evidence="1">
    <location>
        <begin position="1"/>
        <end position="105"/>
    </location>
</feature>
<evidence type="ECO:0000259" key="1">
    <source>
        <dbReference type="Pfam" id="PF04101"/>
    </source>
</evidence>
<dbReference type="GO" id="GO:0016758">
    <property type="term" value="F:hexosyltransferase activity"/>
    <property type="evidence" value="ECO:0007669"/>
    <property type="project" value="InterPro"/>
</dbReference>
<dbReference type="Proteomes" id="UP000011546">
    <property type="component" value="Unassembled WGS sequence"/>
</dbReference>
<dbReference type="SUPFAM" id="SSF53756">
    <property type="entry name" value="UDP-Glycosyltransferase/glycogen phosphorylase"/>
    <property type="match status" value="1"/>
</dbReference>
<gene>
    <name evidence="2" type="ORF">C468_00085</name>
</gene>
<keyword evidence="2" id="KW-0808">Transferase</keyword>
<dbReference type="AlphaFoldDB" id="M0PNB3"/>
<proteinExistence type="predicted"/>
<organism evidence="2 3">
    <name type="scientific">Halorubrum kocurii JCM 14978</name>
    <dbReference type="NCBI Taxonomy" id="1230456"/>
    <lineage>
        <taxon>Archaea</taxon>
        <taxon>Methanobacteriati</taxon>
        <taxon>Methanobacteriota</taxon>
        <taxon>Stenosarchaea group</taxon>
        <taxon>Halobacteria</taxon>
        <taxon>Halobacteriales</taxon>
        <taxon>Haloferacaceae</taxon>
        <taxon>Halorubrum</taxon>
    </lineage>
</organism>
<dbReference type="RefSeq" id="WP_008846803.1">
    <property type="nucleotide sequence ID" value="NZ_AOJH01000001.1"/>
</dbReference>
<protein>
    <submittedName>
        <fullName evidence="2">Beta-1,4-galactosyltransferase</fullName>
    </submittedName>
</protein>
<comment type="caution">
    <text evidence="2">The sequence shown here is derived from an EMBL/GenBank/DDBJ whole genome shotgun (WGS) entry which is preliminary data.</text>
</comment>
<evidence type="ECO:0000313" key="3">
    <source>
        <dbReference type="Proteomes" id="UP000011546"/>
    </source>
</evidence>
<keyword evidence="2" id="KW-0328">Glycosyltransferase</keyword>